<sequence>MPLLRRFQSHRSQPTRSLLSGSLVSGSLLLGLALLPLSAAADRTLSVVAPWEITGADPSTSGYVYARMRVAETLVDTDADGQPAPGLAASWQASDDGLTWRFALREGISFHDGSPLTAEAAATSLQHALAKPGILDSAPITAIEAEGNEVVIELESPFAPLPALLAHSTTLILAPNAFDDEGRVTQAIGTGPYRVETVAPPQRLDVEHFDDYWGEAPAIERASYLAMGRGETRALMAESGDADVVFTLDPASRARLARHDRLALHAEPLPRTIVFKVNAEHPFLEDTRARQALSLAIDREGIAAGLLRDPEAAAAELFPASLGPWHLGLDASEAQDVERARELLAELGWEANGSGMLERDGKPFELTLRTFSDRPELPLVATALQDQWREIGVALEVDVGNASGIPSGHHDGSLELGLMARNYGLVPDPLGTLLDDFGTDPEGMGGDWGAMGWRDDDLASWLDTLRQEANPDARTELAGQVARRLNEAMPVVPVAWYQQTAAVNVELEGFSIDPLERSYRIDELRWSE</sequence>
<name>A0A368TVJ8_9GAMM</name>
<dbReference type="GO" id="GO:0015833">
    <property type="term" value="P:peptide transport"/>
    <property type="evidence" value="ECO:0007669"/>
    <property type="project" value="TreeGrafter"/>
</dbReference>
<proteinExistence type="inferred from homology"/>
<dbReference type="Gene3D" id="3.10.105.10">
    <property type="entry name" value="Dipeptide-binding Protein, Domain 3"/>
    <property type="match status" value="1"/>
</dbReference>
<keyword evidence="5" id="KW-1185">Reference proteome</keyword>
<comment type="similarity">
    <text evidence="1">Belongs to the bacterial solute-binding protein 5 family.</text>
</comment>
<keyword evidence="2" id="KW-0732">Signal</keyword>
<dbReference type="InterPro" id="IPR023765">
    <property type="entry name" value="SBP_5_CS"/>
</dbReference>
<evidence type="ECO:0000256" key="2">
    <source>
        <dbReference type="ARBA" id="ARBA00022729"/>
    </source>
</evidence>
<dbReference type="PANTHER" id="PTHR30290:SF83">
    <property type="entry name" value="ABC TRANSPORTER SUBSTRATE-BINDING PROTEIN"/>
    <property type="match status" value="1"/>
</dbReference>
<dbReference type="Pfam" id="PF00496">
    <property type="entry name" value="SBP_bac_5"/>
    <property type="match status" value="1"/>
</dbReference>
<dbReference type="GO" id="GO:1904680">
    <property type="term" value="F:peptide transmembrane transporter activity"/>
    <property type="evidence" value="ECO:0007669"/>
    <property type="project" value="TreeGrafter"/>
</dbReference>
<feature type="domain" description="Solute-binding protein family 5" evidence="3">
    <location>
        <begin position="83"/>
        <end position="431"/>
    </location>
</feature>
<dbReference type="AlphaFoldDB" id="A0A368TVJ8"/>
<evidence type="ECO:0000259" key="3">
    <source>
        <dbReference type="Pfam" id="PF00496"/>
    </source>
</evidence>
<dbReference type="GO" id="GO:0043190">
    <property type="term" value="C:ATP-binding cassette (ABC) transporter complex"/>
    <property type="evidence" value="ECO:0007669"/>
    <property type="project" value="InterPro"/>
</dbReference>
<dbReference type="Proteomes" id="UP000252405">
    <property type="component" value="Unassembled WGS sequence"/>
</dbReference>
<dbReference type="InterPro" id="IPR039424">
    <property type="entry name" value="SBP_5"/>
</dbReference>
<dbReference type="PIRSF" id="PIRSF002741">
    <property type="entry name" value="MppA"/>
    <property type="match status" value="1"/>
</dbReference>
<dbReference type="SUPFAM" id="SSF53850">
    <property type="entry name" value="Periplasmic binding protein-like II"/>
    <property type="match status" value="1"/>
</dbReference>
<evidence type="ECO:0000313" key="5">
    <source>
        <dbReference type="Proteomes" id="UP000252405"/>
    </source>
</evidence>
<dbReference type="GO" id="GO:0030288">
    <property type="term" value="C:outer membrane-bounded periplasmic space"/>
    <property type="evidence" value="ECO:0007669"/>
    <property type="project" value="UniProtKB-ARBA"/>
</dbReference>
<dbReference type="EMBL" id="QPII01000009">
    <property type="protein sequence ID" value="RCV88601.1"/>
    <property type="molecule type" value="Genomic_DNA"/>
</dbReference>
<dbReference type="PANTHER" id="PTHR30290">
    <property type="entry name" value="PERIPLASMIC BINDING COMPONENT OF ABC TRANSPORTER"/>
    <property type="match status" value="1"/>
</dbReference>
<gene>
    <name evidence="4" type="ORF">DU505_13065</name>
</gene>
<dbReference type="Gene3D" id="3.40.190.10">
    <property type="entry name" value="Periplasmic binding protein-like II"/>
    <property type="match status" value="1"/>
</dbReference>
<comment type="caution">
    <text evidence="4">The sequence shown here is derived from an EMBL/GenBank/DDBJ whole genome shotgun (WGS) entry which is preliminary data.</text>
</comment>
<dbReference type="RefSeq" id="WP_114479435.1">
    <property type="nucleotide sequence ID" value="NZ_QPII01000009.1"/>
</dbReference>
<accession>A0A368TVJ8</accession>
<dbReference type="InterPro" id="IPR000914">
    <property type="entry name" value="SBP_5_dom"/>
</dbReference>
<dbReference type="CDD" id="cd08490">
    <property type="entry name" value="PBP2_NikA_DppA_OppA_like_3"/>
    <property type="match status" value="1"/>
</dbReference>
<dbReference type="InterPro" id="IPR030678">
    <property type="entry name" value="Peptide/Ni-bd"/>
</dbReference>
<dbReference type="PROSITE" id="PS01040">
    <property type="entry name" value="SBP_BACTERIAL_5"/>
    <property type="match status" value="1"/>
</dbReference>
<protein>
    <submittedName>
        <fullName evidence="4">ABC transporter substrate-binding protein</fullName>
    </submittedName>
</protein>
<reference evidence="4 5" key="1">
    <citation type="submission" date="2018-07" db="EMBL/GenBank/DDBJ databases">
        <title>Halomonas montanilacus sp. nov., isolated from Lake Pengyan on Tibetan Plateau.</title>
        <authorList>
            <person name="Lu H."/>
            <person name="Xing P."/>
            <person name="Wu Q."/>
        </authorList>
    </citation>
    <scope>NUCLEOTIDE SEQUENCE [LARGE SCALE GENOMIC DNA]</scope>
    <source>
        <strain evidence="4 5">PYC7W</strain>
    </source>
</reference>
<dbReference type="OrthoDB" id="9801912at2"/>
<evidence type="ECO:0000256" key="1">
    <source>
        <dbReference type="ARBA" id="ARBA00005695"/>
    </source>
</evidence>
<evidence type="ECO:0000313" key="4">
    <source>
        <dbReference type="EMBL" id="RCV88601.1"/>
    </source>
</evidence>
<organism evidence="4 5">
    <name type="scientific">Billgrantia montanilacus</name>
    <dbReference type="NCBI Taxonomy" id="2282305"/>
    <lineage>
        <taxon>Bacteria</taxon>
        <taxon>Pseudomonadati</taxon>
        <taxon>Pseudomonadota</taxon>
        <taxon>Gammaproteobacteria</taxon>
        <taxon>Oceanospirillales</taxon>
        <taxon>Halomonadaceae</taxon>
        <taxon>Billgrantia</taxon>
    </lineage>
</organism>